<dbReference type="InterPro" id="IPR000323">
    <property type="entry name" value="Cu2_ascorb_mOase_N"/>
</dbReference>
<dbReference type="PANTHER" id="PTHR10157">
    <property type="entry name" value="DOPAMINE BETA HYDROXYLASE RELATED"/>
    <property type="match status" value="1"/>
</dbReference>
<feature type="region of interest" description="Disordered" evidence="4">
    <location>
        <begin position="518"/>
        <end position="541"/>
    </location>
</feature>
<dbReference type="Proteomes" id="UP001530293">
    <property type="component" value="Unassembled WGS sequence"/>
</dbReference>
<evidence type="ECO:0000259" key="7">
    <source>
        <dbReference type="PROSITE" id="PS50836"/>
    </source>
</evidence>
<dbReference type="InterPro" id="IPR036939">
    <property type="entry name" value="Cu2_ascorb_mOase_N_sf"/>
</dbReference>
<feature type="signal peptide" evidence="6">
    <location>
        <begin position="1"/>
        <end position="26"/>
    </location>
</feature>
<feature type="chain" id="PRO_5044756583" description="DOMON domain-containing protein" evidence="6">
    <location>
        <begin position="27"/>
        <end position="569"/>
    </location>
</feature>
<keyword evidence="6" id="KW-0732">Signal</keyword>
<evidence type="ECO:0000256" key="4">
    <source>
        <dbReference type="SAM" id="MobiDB-lite"/>
    </source>
</evidence>
<dbReference type="Pfam" id="PF03712">
    <property type="entry name" value="Cu2_monoox_C"/>
    <property type="match status" value="1"/>
</dbReference>
<dbReference type="InterPro" id="IPR045266">
    <property type="entry name" value="DOH_DOMON"/>
</dbReference>
<evidence type="ECO:0000256" key="6">
    <source>
        <dbReference type="SAM" id="SignalP"/>
    </source>
</evidence>
<organism evidence="8 9">
    <name type="scientific">Discostella pseudostelligera</name>
    <dbReference type="NCBI Taxonomy" id="259834"/>
    <lineage>
        <taxon>Eukaryota</taxon>
        <taxon>Sar</taxon>
        <taxon>Stramenopiles</taxon>
        <taxon>Ochrophyta</taxon>
        <taxon>Bacillariophyta</taxon>
        <taxon>Coscinodiscophyceae</taxon>
        <taxon>Thalassiosirophycidae</taxon>
        <taxon>Stephanodiscales</taxon>
        <taxon>Stephanodiscaceae</taxon>
        <taxon>Discostella</taxon>
    </lineage>
</organism>
<dbReference type="InterPro" id="IPR014784">
    <property type="entry name" value="Cu2_ascorb_mOase-like_C"/>
</dbReference>
<keyword evidence="5" id="KW-0472">Membrane</keyword>
<keyword evidence="5" id="KW-1133">Transmembrane helix</keyword>
<keyword evidence="9" id="KW-1185">Reference proteome</keyword>
<dbReference type="Gene3D" id="2.60.120.310">
    <property type="entry name" value="Copper type II, ascorbate-dependent monooxygenase, N-terminal domain"/>
    <property type="match status" value="1"/>
</dbReference>
<feature type="domain" description="DOMON" evidence="7">
    <location>
        <begin position="77"/>
        <end position="204"/>
    </location>
</feature>
<evidence type="ECO:0000256" key="5">
    <source>
        <dbReference type="SAM" id="Phobius"/>
    </source>
</evidence>
<evidence type="ECO:0000313" key="9">
    <source>
        <dbReference type="Proteomes" id="UP001530293"/>
    </source>
</evidence>
<dbReference type="Gene3D" id="2.60.120.230">
    <property type="match status" value="1"/>
</dbReference>
<name>A0ABD3MR61_9STRA</name>
<gene>
    <name evidence="8" type="ORF">ACHAWU_004942</name>
</gene>
<evidence type="ECO:0000256" key="2">
    <source>
        <dbReference type="ARBA" id="ARBA00023157"/>
    </source>
</evidence>
<reference evidence="8 9" key="1">
    <citation type="submission" date="2024-10" db="EMBL/GenBank/DDBJ databases">
        <title>Updated reference genomes for cyclostephanoid diatoms.</title>
        <authorList>
            <person name="Roberts W.R."/>
            <person name="Alverson A.J."/>
        </authorList>
    </citation>
    <scope>NUCLEOTIDE SEQUENCE [LARGE SCALE GENOMIC DNA]</scope>
    <source>
        <strain evidence="8 9">AJA232-27</strain>
    </source>
</reference>
<dbReference type="Pfam" id="PF01082">
    <property type="entry name" value="Cu2_monooxygen"/>
    <property type="match status" value="1"/>
</dbReference>
<sequence>MKSSISFPRVMTLGLLSLIGRTLVVATAADPSDYFSSLSSDEKEDYTTWLTDHSSSYSRHEFMPSAASSDSTSAYEDGAAIFWTIDSDTQTIQLALAVRATGWAGFGISEAGGMIGSDMALFEASSPNELIDAHVVDDQAMPLTDTTCQDWALKSTSSPIAGENGWIIVEARSSVRLFATDSTPLEEILSEASDGYFDVLQDMYEIPSNETTYYELCKTFSELSGALPEGTSNVTMIGVMPIVDQVSAVHHFVVYLLSECNFTNATFQTGTLMYAWAPGDQGFALPMDVGFPLFDNENNQAIYIDIHYNNPAQSAGMLDSSGLRFYYVNEERTHRAGVYQTGDPFVGLLGEEINDGLTQHTFTCPGECSGLFLGSEMERTGGDASAVGVTVFTELLHMHQTGVRMTNEVIRNGEVFHTAAVDVYDFEQQGLFTVPQEPYTFLPGDSVRTTCYYNDGTAWGLGSAEEMCIAFMFYYPVKKLPSGMDWVCNYGFDLGTGCMTELEQVDLSDVEDLGRSFGSTSDDCTASTTVAPPPTAETPTSGTGWLGVTSIVPMLAVLSVMMMMMIMLL</sequence>
<feature type="transmembrane region" description="Helical" evidence="5">
    <location>
        <begin position="544"/>
        <end position="568"/>
    </location>
</feature>
<comment type="caution">
    <text evidence="8">The sequence shown here is derived from an EMBL/GenBank/DDBJ whole genome shotgun (WGS) entry which is preliminary data.</text>
</comment>
<dbReference type="InterPro" id="IPR024548">
    <property type="entry name" value="Cu2_monoox_C"/>
</dbReference>
<dbReference type="AlphaFoldDB" id="A0ABD3MR61"/>
<dbReference type="PROSITE" id="PS50836">
    <property type="entry name" value="DOMON"/>
    <property type="match status" value="1"/>
</dbReference>
<dbReference type="InterPro" id="IPR005018">
    <property type="entry name" value="DOMON_domain"/>
</dbReference>
<dbReference type="EMBL" id="JALLBG020000105">
    <property type="protein sequence ID" value="KAL3764436.1"/>
    <property type="molecule type" value="Genomic_DNA"/>
</dbReference>
<evidence type="ECO:0000256" key="3">
    <source>
        <dbReference type="ARBA" id="ARBA00023180"/>
    </source>
</evidence>
<dbReference type="InterPro" id="IPR008977">
    <property type="entry name" value="PHM/PNGase_F_dom_sf"/>
</dbReference>
<keyword evidence="3" id="KW-0325">Glycoprotein</keyword>
<dbReference type="InterPro" id="IPR000945">
    <property type="entry name" value="DBH-like"/>
</dbReference>
<proteinExistence type="inferred from homology"/>
<dbReference type="Pfam" id="PF03351">
    <property type="entry name" value="DOMON"/>
    <property type="match status" value="1"/>
</dbReference>
<keyword evidence="5" id="KW-0812">Transmembrane</keyword>
<comment type="similarity">
    <text evidence="1">Belongs to the copper type II ascorbate-dependent monooxygenase family.</text>
</comment>
<evidence type="ECO:0000256" key="1">
    <source>
        <dbReference type="ARBA" id="ARBA00010676"/>
    </source>
</evidence>
<protein>
    <recommendedName>
        <fullName evidence="7">DOMON domain-containing protein</fullName>
    </recommendedName>
</protein>
<dbReference type="SUPFAM" id="SSF49742">
    <property type="entry name" value="PHM/PNGase F"/>
    <property type="match status" value="2"/>
</dbReference>
<keyword evidence="2" id="KW-1015">Disulfide bond</keyword>
<evidence type="ECO:0000313" key="8">
    <source>
        <dbReference type="EMBL" id="KAL3764436.1"/>
    </source>
</evidence>
<accession>A0ABD3MR61</accession>
<dbReference type="PANTHER" id="PTHR10157:SF23">
    <property type="entry name" value="MOXD1 HOMOLOG 1"/>
    <property type="match status" value="1"/>
</dbReference>
<dbReference type="CDD" id="cd09631">
    <property type="entry name" value="DOMON_DOH"/>
    <property type="match status" value="1"/>
</dbReference>